<keyword evidence="2" id="KW-1185">Reference proteome</keyword>
<dbReference type="RefSeq" id="WP_126641626.1">
    <property type="nucleotide sequence ID" value="NZ_BIFH01000035.1"/>
</dbReference>
<evidence type="ECO:0008006" key="3">
    <source>
        <dbReference type="Google" id="ProtNLM"/>
    </source>
</evidence>
<gene>
    <name evidence="1" type="ORF">EHYA_07579</name>
</gene>
<sequence length="198" mass="21677">MSVSVDDVAARLGRPVTDEERPRIGAFLVDALAFVEDYTGRDFQRREHESFTVSAGPDPQISLPIRYLHELAIESVRRTDGTELLGYTFDGTSLWRSGGWGSTAQVRVTGTWGYSTIPAVVRATVCAEVIRWLAISPGIVSERVGEVEVEFGSSSSVQSLSASARTSLRGYRRRFASLSVRRSYVPLHVGGPPGAPRY</sequence>
<dbReference type="OrthoDB" id="4229575at2"/>
<protein>
    <recommendedName>
        <fullName evidence="3">Phage gp6-like head-tail connector protein</fullName>
    </recommendedName>
</protein>
<dbReference type="EMBL" id="BIFH01000035">
    <property type="protein sequence ID" value="GCD99857.1"/>
    <property type="molecule type" value="Genomic_DNA"/>
</dbReference>
<comment type="caution">
    <text evidence="1">The sequence shown here is derived from an EMBL/GenBank/DDBJ whole genome shotgun (WGS) entry which is preliminary data.</text>
</comment>
<evidence type="ECO:0000313" key="1">
    <source>
        <dbReference type="EMBL" id="GCD99857.1"/>
    </source>
</evidence>
<dbReference type="Proteomes" id="UP000286931">
    <property type="component" value="Unassembled WGS sequence"/>
</dbReference>
<accession>A0A401YZ36</accession>
<reference evidence="1 2" key="1">
    <citation type="submission" date="2018-12" db="EMBL/GenBank/DDBJ databases">
        <title>Draft genome sequence of Embleya hyalina NBRC 13850T.</title>
        <authorList>
            <person name="Komaki H."/>
            <person name="Hosoyama A."/>
            <person name="Kimura A."/>
            <person name="Ichikawa N."/>
            <person name="Tamura T."/>
        </authorList>
    </citation>
    <scope>NUCLEOTIDE SEQUENCE [LARGE SCALE GENOMIC DNA]</scope>
    <source>
        <strain evidence="1 2">NBRC 13850</strain>
    </source>
</reference>
<evidence type="ECO:0000313" key="2">
    <source>
        <dbReference type="Proteomes" id="UP000286931"/>
    </source>
</evidence>
<dbReference type="AlphaFoldDB" id="A0A401YZ36"/>
<name>A0A401YZ36_9ACTN</name>
<organism evidence="1 2">
    <name type="scientific">Embleya hyalina</name>
    <dbReference type="NCBI Taxonomy" id="516124"/>
    <lineage>
        <taxon>Bacteria</taxon>
        <taxon>Bacillati</taxon>
        <taxon>Actinomycetota</taxon>
        <taxon>Actinomycetes</taxon>
        <taxon>Kitasatosporales</taxon>
        <taxon>Streptomycetaceae</taxon>
        <taxon>Embleya</taxon>
    </lineage>
</organism>
<proteinExistence type="predicted"/>